<protein>
    <recommendedName>
        <fullName evidence="1">Amidohydrolase-related domain-containing protein</fullName>
    </recommendedName>
</protein>
<organism evidence="2">
    <name type="scientific">bioreactor metagenome</name>
    <dbReference type="NCBI Taxonomy" id="1076179"/>
    <lineage>
        <taxon>unclassified sequences</taxon>
        <taxon>metagenomes</taxon>
        <taxon>ecological metagenomes</taxon>
    </lineage>
</organism>
<dbReference type="SUPFAM" id="SSF51556">
    <property type="entry name" value="Metallo-dependent hydrolases"/>
    <property type="match status" value="1"/>
</dbReference>
<feature type="domain" description="Amidohydrolase-related" evidence="1">
    <location>
        <begin position="10"/>
        <end position="175"/>
    </location>
</feature>
<dbReference type="Pfam" id="PF04909">
    <property type="entry name" value="Amidohydro_2"/>
    <property type="match status" value="1"/>
</dbReference>
<evidence type="ECO:0000313" key="2">
    <source>
        <dbReference type="EMBL" id="MPM90393.1"/>
    </source>
</evidence>
<name>A0A645DNN2_9ZZZZ</name>
<accession>A0A645DNN2</accession>
<comment type="caution">
    <text evidence="2">The sequence shown here is derived from an EMBL/GenBank/DDBJ whole genome shotgun (WGS) entry which is preliminary data.</text>
</comment>
<dbReference type="InterPro" id="IPR006680">
    <property type="entry name" value="Amidohydro-rel"/>
</dbReference>
<dbReference type="InterPro" id="IPR032466">
    <property type="entry name" value="Metal_Hydrolase"/>
</dbReference>
<dbReference type="Gene3D" id="3.20.20.140">
    <property type="entry name" value="Metal-dependent hydrolases"/>
    <property type="match status" value="1"/>
</dbReference>
<evidence type="ECO:0000259" key="1">
    <source>
        <dbReference type="Pfam" id="PF04909"/>
    </source>
</evidence>
<gene>
    <name evidence="2" type="ORF">SDC9_137514</name>
</gene>
<dbReference type="AlphaFoldDB" id="A0A645DNN2"/>
<sequence length="179" mass="20454">MMYDNCDAIRMYRFCGEKGLPVTVHIDYEFNCSVKYPRPNYWYGGGIEAFERAVAACPDTNFLGHAPGFWAHISGGYDPAKDGAYPNGKVSPGGKLIQMLDKYPNLYCDWSAGSGCNALARDPDFAVEFLTQYQDRICYARDYFDNVHQEFIETIKGRLNKEILDKLYYKNALKLIHEL</sequence>
<proteinExistence type="predicted"/>
<dbReference type="EMBL" id="VSSQ01037649">
    <property type="protein sequence ID" value="MPM90393.1"/>
    <property type="molecule type" value="Genomic_DNA"/>
</dbReference>
<reference evidence="2" key="1">
    <citation type="submission" date="2019-08" db="EMBL/GenBank/DDBJ databases">
        <authorList>
            <person name="Kucharzyk K."/>
            <person name="Murdoch R.W."/>
            <person name="Higgins S."/>
            <person name="Loffler F."/>
        </authorList>
    </citation>
    <scope>NUCLEOTIDE SEQUENCE</scope>
</reference>
<dbReference type="GO" id="GO:0016787">
    <property type="term" value="F:hydrolase activity"/>
    <property type="evidence" value="ECO:0007669"/>
    <property type="project" value="InterPro"/>
</dbReference>